<protein>
    <submittedName>
        <fullName evidence="1">Uncharacterized protein</fullName>
    </submittedName>
</protein>
<accession>F9GBY8</accession>
<evidence type="ECO:0000313" key="1">
    <source>
        <dbReference type="EMBL" id="EGU73319.1"/>
    </source>
</evidence>
<proteinExistence type="predicted"/>
<dbReference type="EMBL" id="AFQF01004700">
    <property type="protein sequence ID" value="EGU73319.1"/>
    <property type="molecule type" value="Genomic_DNA"/>
</dbReference>
<name>F9GBY8_FUSOF</name>
<organism evidence="1">
    <name type="scientific">Fusarium oxysporum (strain Fo5176)</name>
    <name type="common">Fusarium vascular wilt</name>
    <dbReference type="NCBI Taxonomy" id="660025"/>
    <lineage>
        <taxon>Eukaryota</taxon>
        <taxon>Fungi</taxon>
        <taxon>Dikarya</taxon>
        <taxon>Ascomycota</taxon>
        <taxon>Pezizomycotina</taxon>
        <taxon>Sordariomycetes</taxon>
        <taxon>Hypocreomycetidae</taxon>
        <taxon>Hypocreales</taxon>
        <taxon>Nectriaceae</taxon>
        <taxon>Fusarium</taxon>
        <taxon>Fusarium oxysporum species complex</taxon>
    </lineage>
</organism>
<reference evidence="1" key="1">
    <citation type="journal article" date="2012" name="Mol. Plant Microbe Interact.">
        <title>A highly conserved effector in Fusarium oxysporum is required for full virulence on Arabidopsis.</title>
        <authorList>
            <person name="Thatcher L.F."/>
            <person name="Gardiner D.M."/>
            <person name="Kazan K."/>
            <person name="Manners J."/>
        </authorList>
    </citation>
    <scope>NUCLEOTIDE SEQUENCE [LARGE SCALE GENOMIC DNA]</scope>
    <source>
        <strain evidence="1">Fo5176</strain>
    </source>
</reference>
<sequence length="47" mass="5132">MDSICNFDLLQAATDGSQKRSFLVALAWNNCDLSALEIGKQEQSELG</sequence>
<gene>
    <name evidence="1" type="ORF">FOXB_16171</name>
</gene>
<comment type="caution">
    <text evidence="1">The sequence shown here is derived from an EMBL/GenBank/DDBJ whole genome shotgun (WGS) entry which is preliminary data.</text>
</comment>
<dbReference type="AlphaFoldDB" id="F9GBY8"/>